<keyword evidence="4" id="KW-1003">Cell membrane</keyword>
<evidence type="ECO:0000313" key="11">
    <source>
        <dbReference type="Proteomes" id="UP000679575"/>
    </source>
</evidence>
<protein>
    <submittedName>
        <fullName evidence="10">DHA2 family efflux MFS transporter permease subunit</fullName>
    </submittedName>
</protein>
<name>A0ABX7YSM5_9GAMM</name>
<feature type="transmembrane region" description="Helical" evidence="8">
    <location>
        <begin position="480"/>
        <end position="498"/>
    </location>
</feature>
<dbReference type="InterPro" id="IPR011701">
    <property type="entry name" value="MFS"/>
</dbReference>
<dbReference type="Pfam" id="PF07690">
    <property type="entry name" value="MFS_1"/>
    <property type="match status" value="1"/>
</dbReference>
<dbReference type="InterPro" id="IPR036259">
    <property type="entry name" value="MFS_trans_sf"/>
</dbReference>
<evidence type="ECO:0000259" key="9">
    <source>
        <dbReference type="PROSITE" id="PS50850"/>
    </source>
</evidence>
<evidence type="ECO:0000256" key="8">
    <source>
        <dbReference type="SAM" id="Phobius"/>
    </source>
</evidence>
<dbReference type="InterPro" id="IPR004638">
    <property type="entry name" value="EmrB-like"/>
</dbReference>
<feature type="transmembrane region" description="Helical" evidence="8">
    <location>
        <begin position="237"/>
        <end position="256"/>
    </location>
</feature>
<feature type="transmembrane region" description="Helical" evidence="8">
    <location>
        <begin position="206"/>
        <end position="225"/>
    </location>
</feature>
<feature type="transmembrane region" description="Helical" evidence="8">
    <location>
        <begin position="111"/>
        <end position="131"/>
    </location>
</feature>
<dbReference type="CDD" id="cd17503">
    <property type="entry name" value="MFS_LmrB_MDR_like"/>
    <property type="match status" value="1"/>
</dbReference>
<dbReference type="SUPFAM" id="SSF103473">
    <property type="entry name" value="MFS general substrate transporter"/>
    <property type="match status" value="1"/>
</dbReference>
<evidence type="ECO:0000256" key="7">
    <source>
        <dbReference type="ARBA" id="ARBA00023136"/>
    </source>
</evidence>
<gene>
    <name evidence="10" type="ORF">KDN34_14080</name>
</gene>
<accession>A0ABX7YSM5</accession>
<feature type="transmembrane region" description="Helical" evidence="8">
    <location>
        <begin position="143"/>
        <end position="162"/>
    </location>
</feature>
<dbReference type="RefSeq" id="WP_212594345.1">
    <property type="nucleotide sequence ID" value="NZ_CP073587.1"/>
</dbReference>
<comment type="similarity">
    <text evidence="2">Belongs to the major facilitator superfamily. EmrB family.</text>
</comment>
<feature type="transmembrane region" description="Helical" evidence="8">
    <location>
        <begin position="86"/>
        <end position="105"/>
    </location>
</feature>
<keyword evidence="5 8" id="KW-0812">Transmembrane</keyword>
<proteinExistence type="inferred from homology"/>
<feature type="transmembrane region" description="Helical" evidence="8">
    <location>
        <begin position="174"/>
        <end position="194"/>
    </location>
</feature>
<evidence type="ECO:0000256" key="6">
    <source>
        <dbReference type="ARBA" id="ARBA00022989"/>
    </source>
</evidence>
<dbReference type="PANTHER" id="PTHR42718">
    <property type="entry name" value="MAJOR FACILITATOR SUPERFAMILY MULTIDRUG TRANSPORTER MFSC"/>
    <property type="match status" value="1"/>
</dbReference>
<feature type="transmembrane region" description="Helical" evidence="8">
    <location>
        <begin position="341"/>
        <end position="358"/>
    </location>
</feature>
<evidence type="ECO:0000256" key="4">
    <source>
        <dbReference type="ARBA" id="ARBA00022475"/>
    </source>
</evidence>
<evidence type="ECO:0000256" key="1">
    <source>
        <dbReference type="ARBA" id="ARBA00004651"/>
    </source>
</evidence>
<dbReference type="Proteomes" id="UP000679575">
    <property type="component" value="Chromosome"/>
</dbReference>
<keyword evidence="6 8" id="KW-1133">Transmembrane helix</keyword>
<feature type="domain" description="Major facilitator superfamily (MFS) profile" evidence="9">
    <location>
        <begin position="20"/>
        <end position="503"/>
    </location>
</feature>
<evidence type="ECO:0000256" key="2">
    <source>
        <dbReference type="ARBA" id="ARBA00008537"/>
    </source>
</evidence>
<dbReference type="InterPro" id="IPR020846">
    <property type="entry name" value="MFS_dom"/>
</dbReference>
<dbReference type="PANTHER" id="PTHR42718:SF9">
    <property type="entry name" value="MAJOR FACILITATOR SUPERFAMILY MULTIDRUG TRANSPORTER MFSC"/>
    <property type="match status" value="1"/>
</dbReference>
<feature type="transmembrane region" description="Helical" evidence="8">
    <location>
        <begin position="373"/>
        <end position="394"/>
    </location>
</feature>
<evidence type="ECO:0000256" key="5">
    <source>
        <dbReference type="ARBA" id="ARBA00022692"/>
    </source>
</evidence>
<comment type="subcellular location">
    <subcellularLocation>
        <location evidence="1">Cell membrane</location>
        <topology evidence="1">Multi-pass membrane protein</topology>
    </subcellularLocation>
</comment>
<dbReference type="PROSITE" id="PS50850">
    <property type="entry name" value="MFS"/>
    <property type="match status" value="1"/>
</dbReference>
<dbReference type="Gene3D" id="1.20.1720.10">
    <property type="entry name" value="Multidrug resistance protein D"/>
    <property type="match status" value="1"/>
</dbReference>
<reference evidence="10 11" key="1">
    <citation type="submission" date="2021-04" db="EMBL/GenBank/DDBJ databases">
        <title>Novel species identification of genus Shewanella.</title>
        <authorList>
            <person name="Liu G."/>
        </authorList>
    </citation>
    <scope>NUCLEOTIDE SEQUENCE [LARGE SCALE GENOMIC DNA]</scope>
    <source>
        <strain evidence="10 11">FJAT-54481</strain>
    </source>
</reference>
<organism evidence="10 11">
    <name type="scientific">Shewanella yunxiaonensis</name>
    <dbReference type="NCBI Taxonomy" id="2829809"/>
    <lineage>
        <taxon>Bacteria</taxon>
        <taxon>Pseudomonadati</taxon>
        <taxon>Pseudomonadota</taxon>
        <taxon>Gammaproteobacteria</taxon>
        <taxon>Alteromonadales</taxon>
        <taxon>Shewanellaceae</taxon>
        <taxon>Shewanella</taxon>
    </lineage>
</organism>
<feature type="transmembrane region" description="Helical" evidence="8">
    <location>
        <begin position="277"/>
        <end position="300"/>
    </location>
</feature>
<feature type="transmembrane region" description="Helical" evidence="8">
    <location>
        <begin position="306"/>
        <end position="329"/>
    </location>
</feature>
<keyword evidence="3" id="KW-0813">Transport</keyword>
<evidence type="ECO:0000313" key="10">
    <source>
        <dbReference type="EMBL" id="QUN05311.1"/>
    </source>
</evidence>
<keyword evidence="11" id="KW-1185">Reference proteome</keyword>
<dbReference type="Gene3D" id="1.20.1250.20">
    <property type="entry name" value="MFS general substrate transporter like domains"/>
    <property type="match status" value="1"/>
</dbReference>
<feature type="transmembrane region" description="Helical" evidence="8">
    <location>
        <begin position="12"/>
        <end position="33"/>
    </location>
</feature>
<dbReference type="NCBIfam" id="TIGR00711">
    <property type="entry name" value="efflux_EmrB"/>
    <property type="match status" value="1"/>
</dbReference>
<dbReference type="EMBL" id="CP073587">
    <property type="protein sequence ID" value="QUN05311.1"/>
    <property type="molecule type" value="Genomic_DNA"/>
</dbReference>
<sequence length="511" mass="55097">MSQTVTAEPQPLSGGALVGGVICLAMANFLAILDTTIANVSVSSIAGSLGTSTSQGTYVITSYAVAEAISVPLTGWLASRFGSVKVFVTCLIMFGVFSLLCGLASSMSMLVTFRVFLGLSGGPLMPLSQTLMIRIFPKDKSHAAIGIWSMTTLVAPIMGPILGGVLCDQFSWPYIFYFKVPFAIVAGICCWQLIKGFETKTKKAAIDKVGLGLLVVWVASLQIMLDEGKDHDWFASSRIVILGIIAVIGFIAFLIWELTERNPVVDLKVFRHRGFAASMLTLSLAFGAFFAITVVTPLWLQIYMGYTATISGYSTAMMGIIAVFLAPLIASASSKFDPRPFVFVGVMWLGLWTYLRAFNNMDMTFWQISMPMFFQGIGMPLFFVPLTAIALGCVKMQEMDSAAGLMNFIRTLSGAVATSMVNTSWENETTYVHSELSGLTDKAGVAAHAMQASGMTQEQSLGSLNWLLQQQSSMVATNQIFLWVAVIFTVGAFAIWLAPRPVRSIGGGGTH</sequence>
<keyword evidence="7 8" id="KW-0472">Membrane</keyword>
<evidence type="ECO:0000256" key="3">
    <source>
        <dbReference type="ARBA" id="ARBA00022448"/>
    </source>
</evidence>